<dbReference type="EMBL" id="JQCN01000031">
    <property type="protein sequence ID" value="KRN99503.1"/>
    <property type="molecule type" value="Genomic_DNA"/>
</dbReference>
<dbReference type="STRING" id="449659.IV66_GL001507"/>
<feature type="compositionally biased region" description="Acidic residues" evidence="1">
    <location>
        <begin position="419"/>
        <end position="433"/>
    </location>
</feature>
<dbReference type="InterPro" id="IPR021145">
    <property type="entry name" value="Portal_protein_SPP1_Gp6-like"/>
</dbReference>
<dbReference type="InterPro" id="IPR006432">
    <property type="entry name" value="Phage_portal_A118-type"/>
</dbReference>
<gene>
    <name evidence="2" type="ORF">IV66_GL001507</name>
</gene>
<reference evidence="2 3" key="1">
    <citation type="journal article" date="2015" name="Genome Announc.">
        <title>Expanding the biotechnology potential of lactobacilli through comparative genomics of 213 strains and associated genera.</title>
        <authorList>
            <person name="Sun Z."/>
            <person name="Harris H.M."/>
            <person name="McCann A."/>
            <person name="Guo C."/>
            <person name="Argimon S."/>
            <person name="Zhang W."/>
            <person name="Yang X."/>
            <person name="Jeffery I.B."/>
            <person name="Cooney J.C."/>
            <person name="Kagawa T.F."/>
            <person name="Liu W."/>
            <person name="Song Y."/>
            <person name="Salvetti E."/>
            <person name="Wrobel A."/>
            <person name="Rasinkangas P."/>
            <person name="Parkhill J."/>
            <person name="Rea M.C."/>
            <person name="O'Sullivan O."/>
            <person name="Ritari J."/>
            <person name="Douillard F.P."/>
            <person name="Paul Ross R."/>
            <person name="Yang R."/>
            <person name="Briner A.E."/>
            <person name="Felis G.E."/>
            <person name="de Vos W.M."/>
            <person name="Barrangou R."/>
            <person name="Klaenhammer T.R."/>
            <person name="Caufield P.W."/>
            <person name="Cui Y."/>
            <person name="Zhang H."/>
            <person name="O'Toole P.W."/>
        </authorList>
    </citation>
    <scope>NUCLEOTIDE SEQUENCE [LARGE SCALE GENOMIC DNA]</scope>
    <source>
        <strain evidence="2 3">NBRC 103219</strain>
    </source>
</reference>
<accession>A0A0R2LC08</accession>
<proteinExistence type="predicted"/>
<dbReference type="NCBIfam" id="TIGR01542">
    <property type="entry name" value="A118_put_portal"/>
    <property type="match status" value="1"/>
</dbReference>
<protein>
    <submittedName>
        <fullName evidence="2">Minor structural protein gp61</fullName>
    </submittedName>
</protein>
<organism evidence="2 3">
    <name type="scientific">Ligilactobacillus pobuzihii</name>
    <dbReference type="NCBI Taxonomy" id="449659"/>
    <lineage>
        <taxon>Bacteria</taxon>
        <taxon>Bacillati</taxon>
        <taxon>Bacillota</taxon>
        <taxon>Bacilli</taxon>
        <taxon>Lactobacillales</taxon>
        <taxon>Lactobacillaceae</taxon>
        <taxon>Ligilactobacillus</taxon>
    </lineage>
</organism>
<feature type="region of interest" description="Disordered" evidence="1">
    <location>
        <begin position="397"/>
        <end position="433"/>
    </location>
</feature>
<name>A0A0R2LC08_9LACO</name>
<evidence type="ECO:0000256" key="1">
    <source>
        <dbReference type="SAM" id="MobiDB-lite"/>
    </source>
</evidence>
<dbReference type="AlphaFoldDB" id="A0A0R2LC08"/>
<dbReference type="Pfam" id="PF05133">
    <property type="entry name" value="SPP1_portal"/>
    <property type="match status" value="1"/>
</dbReference>
<comment type="caution">
    <text evidence="2">The sequence shown here is derived from an EMBL/GenBank/DDBJ whole genome shotgun (WGS) entry which is preliminary data.</text>
</comment>
<sequence length="433" mass="48588">MQINNKAAQDLFDQIAHDEEFYTTLEEYLEKWIAFGSGAIRPYVDGNKIKLAWVVADQFYPLQSNTSEVNEACIASKTVRSENNKQAYYTLLEFHQWLNNGDYQITNELYRSESADNVGDQVPLDMLDEYAGLEPQVTLSGLKEPLFTFFKTPGANNQTLESPLGLGLIDNSKNVVDAINRTHDQFVWEIKMGKRRVAVPAEMLRSGGQFAGNGEQTHPPMFDTEQNVYEAMYGDPNSLKITDLTTNIRNDQFEKSMEFFVSEFENEVGLSQGTFTATPEGLKTATEVVSNNSMTYQTRSSYLTQVDKTIRGLVKSILELAQASNLFEDGRPLWSGDIDSIDITVDFNDGVYVDKEAQFTKDLQMVESKMMPKYLFIERNLGYDEDKAKALIEEVEAETPEPPVNQEVGAFGFGGGAGDGEEDTDTDDDQETS</sequence>
<dbReference type="Proteomes" id="UP000051886">
    <property type="component" value="Unassembled WGS sequence"/>
</dbReference>
<evidence type="ECO:0000313" key="2">
    <source>
        <dbReference type="EMBL" id="KRN99503.1"/>
    </source>
</evidence>
<dbReference type="PATRIC" id="fig|449659.4.peg.1533"/>
<evidence type="ECO:0000313" key="3">
    <source>
        <dbReference type="Proteomes" id="UP000051886"/>
    </source>
</evidence>
<keyword evidence="3" id="KW-1185">Reference proteome</keyword>